<gene>
    <name evidence="1" type="ORF">FHX44_118136</name>
</gene>
<proteinExistence type="predicted"/>
<reference evidence="1 2" key="1">
    <citation type="submission" date="2019-06" db="EMBL/GenBank/DDBJ databases">
        <title>Sequencing the genomes of 1000 actinobacteria strains.</title>
        <authorList>
            <person name="Klenk H.-P."/>
        </authorList>
    </citation>
    <scope>NUCLEOTIDE SEQUENCE [LARGE SCALE GENOMIC DNA]</scope>
    <source>
        <strain evidence="1 2">DSM 45671</strain>
    </source>
</reference>
<organism evidence="1 2">
    <name type="scientific">Pseudonocardia hierapolitana</name>
    <dbReference type="NCBI Taxonomy" id="1128676"/>
    <lineage>
        <taxon>Bacteria</taxon>
        <taxon>Bacillati</taxon>
        <taxon>Actinomycetota</taxon>
        <taxon>Actinomycetes</taxon>
        <taxon>Pseudonocardiales</taxon>
        <taxon>Pseudonocardiaceae</taxon>
        <taxon>Pseudonocardia</taxon>
    </lineage>
</organism>
<dbReference type="EMBL" id="VIWU01000001">
    <property type="protein sequence ID" value="TWF82191.1"/>
    <property type="molecule type" value="Genomic_DNA"/>
</dbReference>
<accession>A0A561T4Z9</accession>
<sequence>MRHDNVRFQRARATGVDVIMLMGGRIAGDRPEPMPPPRG</sequence>
<comment type="caution">
    <text evidence="1">The sequence shown here is derived from an EMBL/GenBank/DDBJ whole genome shotgun (WGS) entry which is preliminary data.</text>
</comment>
<evidence type="ECO:0000313" key="2">
    <source>
        <dbReference type="Proteomes" id="UP000321261"/>
    </source>
</evidence>
<protein>
    <submittedName>
        <fullName evidence="1">Uncharacterized protein</fullName>
    </submittedName>
</protein>
<keyword evidence="2" id="KW-1185">Reference proteome</keyword>
<dbReference type="Proteomes" id="UP000321261">
    <property type="component" value="Unassembled WGS sequence"/>
</dbReference>
<name>A0A561T4Z9_9PSEU</name>
<dbReference type="AlphaFoldDB" id="A0A561T4Z9"/>
<evidence type="ECO:0000313" key="1">
    <source>
        <dbReference type="EMBL" id="TWF82191.1"/>
    </source>
</evidence>